<gene>
    <name evidence="11" type="ORF">IT882_15050</name>
</gene>
<keyword evidence="3 9" id="KW-0812">Transmembrane</keyword>
<keyword evidence="2" id="KW-0813">Transport</keyword>
<dbReference type="Pfam" id="PF07885">
    <property type="entry name" value="Ion_trans_2"/>
    <property type="match status" value="1"/>
</dbReference>
<comment type="subcellular location">
    <subcellularLocation>
        <location evidence="1">Membrane</location>
        <topology evidence="1">Multi-pass membrane protein</topology>
    </subcellularLocation>
</comment>
<dbReference type="GO" id="GO:0008076">
    <property type="term" value="C:voltage-gated potassium channel complex"/>
    <property type="evidence" value="ECO:0007669"/>
    <property type="project" value="InterPro"/>
</dbReference>
<dbReference type="PANTHER" id="PTHR11537:SF254">
    <property type="entry name" value="POTASSIUM VOLTAGE-GATED CHANNEL PROTEIN SHAB"/>
    <property type="match status" value="1"/>
</dbReference>
<evidence type="ECO:0000256" key="8">
    <source>
        <dbReference type="SAM" id="MobiDB-lite"/>
    </source>
</evidence>
<sequence length="252" mass="27511">MTEERWQRLTYWPLVVASLAFIVAYSWQVIANLQGPEYAGMRTVMAATWVVFAIDYLVRLGLAPKKGPWFRGHLFDLAVVVLPVLKPLRLVRAITEIQKMSKGDQLRTQAAILAGGTVAILIWICSLAVLDVERPAPGANILNFGDAIWWAFVTVTTVGYGDLYPITAWGRIVAVVLMSVGIGVVGVVTATTASWFVERAATLAGNDDQEAATRGQVRSLARQLETVAKALPKDAEKVLPRHKEAEPPHPSA</sequence>
<name>A0A7S8RGI8_9MICO</name>
<accession>A0A7S8RGI8</accession>
<dbReference type="RefSeq" id="WP_195692514.1">
    <property type="nucleotide sequence ID" value="NZ_CP064760.1"/>
</dbReference>
<dbReference type="KEGG" id="msf:IT882_15050"/>
<dbReference type="Proteomes" id="UP000594480">
    <property type="component" value="Chromosome"/>
</dbReference>
<evidence type="ECO:0000256" key="2">
    <source>
        <dbReference type="ARBA" id="ARBA00022448"/>
    </source>
</evidence>
<evidence type="ECO:0000313" key="11">
    <source>
        <dbReference type="EMBL" id="QPE04436.1"/>
    </source>
</evidence>
<evidence type="ECO:0000313" key="12">
    <source>
        <dbReference type="Proteomes" id="UP000594480"/>
    </source>
</evidence>
<dbReference type="AlphaFoldDB" id="A0A7S8RGI8"/>
<dbReference type="GO" id="GO:0005249">
    <property type="term" value="F:voltage-gated potassium channel activity"/>
    <property type="evidence" value="ECO:0007669"/>
    <property type="project" value="InterPro"/>
</dbReference>
<feature type="transmembrane region" description="Helical" evidence="9">
    <location>
        <begin position="106"/>
        <end position="129"/>
    </location>
</feature>
<keyword evidence="5" id="KW-0406">Ion transport</keyword>
<proteinExistence type="predicted"/>
<evidence type="ECO:0000256" key="7">
    <source>
        <dbReference type="ARBA" id="ARBA00023303"/>
    </source>
</evidence>
<feature type="transmembrane region" description="Helical" evidence="9">
    <location>
        <begin position="141"/>
        <end position="160"/>
    </location>
</feature>
<feature type="domain" description="Potassium channel" evidence="10">
    <location>
        <begin position="120"/>
        <end position="197"/>
    </location>
</feature>
<organism evidence="11 12">
    <name type="scientific">Microbacterium schleiferi</name>
    <dbReference type="NCBI Taxonomy" id="69362"/>
    <lineage>
        <taxon>Bacteria</taxon>
        <taxon>Bacillati</taxon>
        <taxon>Actinomycetota</taxon>
        <taxon>Actinomycetes</taxon>
        <taxon>Micrococcales</taxon>
        <taxon>Microbacteriaceae</taxon>
        <taxon>Microbacterium</taxon>
    </lineage>
</organism>
<evidence type="ECO:0000256" key="4">
    <source>
        <dbReference type="ARBA" id="ARBA00022989"/>
    </source>
</evidence>
<dbReference type="SUPFAM" id="SSF81324">
    <property type="entry name" value="Voltage-gated potassium channels"/>
    <property type="match status" value="1"/>
</dbReference>
<evidence type="ECO:0000256" key="3">
    <source>
        <dbReference type="ARBA" id="ARBA00022692"/>
    </source>
</evidence>
<dbReference type="Gene3D" id="1.20.5.110">
    <property type="match status" value="1"/>
</dbReference>
<evidence type="ECO:0000256" key="1">
    <source>
        <dbReference type="ARBA" id="ARBA00004141"/>
    </source>
</evidence>
<feature type="transmembrane region" description="Helical" evidence="9">
    <location>
        <begin position="172"/>
        <end position="197"/>
    </location>
</feature>
<evidence type="ECO:0000256" key="9">
    <source>
        <dbReference type="SAM" id="Phobius"/>
    </source>
</evidence>
<dbReference type="InterPro" id="IPR013099">
    <property type="entry name" value="K_chnl_dom"/>
</dbReference>
<keyword evidence="12" id="KW-1185">Reference proteome</keyword>
<dbReference type="PANTHER" id="PTHR11537">
    <property type="entry name" value="VOLTAGE-GATED POTASSIUM CHANNEL"/>
    <property type="match status" value="1"/>
</dbReference>
<feature type="transmembrane region" description="Helical" evidence="9">
    <location>
        <begin position="12"/>
        <end position="31"/>
    </location>
</feature>
<keyword evidence="6 9" id="KW-0472">Membrane</keyword>
<evidence type="ECO:0000256" key="6">
    <source>
        <dbReference type="ARBA" id="ARBA00023136"/>
    </source>
</evidence>
<evidence type="ECO:0000256" key="5">
    <source>
        <dbReference type="ARBA" id="ARBA00023065"/>
    </source>
</evidence>
<protein>
    <submittedName>
        <fullName evidence="11">Ion transporter</fullName>
    </submittedName>
</protein>
<dbReference type="GO" id="GO:0001508">
    <property type="term" value="P:action potential"/>
    <property type="evidence" value="ECO:0007669"/>
    <property type="project" value="TreeGrafter"/>
</dbReference>
<dbReference type="EMBL" id="CP064760">
    <property type="protein sequence ID" value="QPE04436.1"/>
    <property type="molecule type" value="Genomic_DNA"/>
</dbReference>
<feature type="transmembrane region" description="Helical" evidence="9">
    <location>
        <begin position="43"/>
        <end position="62"/>
    </location>
</feature>
<keyword evidence="4 9" id="KW-1133">Transmembrane helix</keyword>
<dbReference type="InterPro" id="IPR027359">
    <property type="entry name" value="Volt_channel_dom_sf"/>
</dbReference>
<keyword evidence="7" id="KW-0407">Ion channel</keyword>
<reference evidence="11 12" key="1">
    <citation type="submission" date="2020-11" db="EMBL/GenBank/DDBJ databases">
        <title>Amino acid is mineralized and recycled by bacteria in oceanic microbiome.</title>
        <authorList>
            <person name="Zheng L.Y."/>
        </authorList>
    </citation>
    <scope>NUCLEOTIDE SEQUENCE [LARGE SCALE GENOMIC DNA]</scope>
    <source>
        <strain evidence="11 12">A32-1</strain>
    </source>
</reference>
<dbReference type="Gene3D" id="1.10.287.70">
    <property type="match status" value="1"/>
</dbReference>
<dbReference type="Gene3D" id="1.20.120.350">
    <property type="entry name" value="Voltage-gated potassium channels. Chain C"/>
    <property type="match status" value="1"/>
</dbReference>
<evidence type="ECO:0000259" key="10">
    <source>
        <dbReference type="Pfam" id="PF07885"/>
    </source>
</evidence>
<dbReference type="InterPro" id="IPR028325">
    <property type="entry name" value="VG_K_chnl"/>
</dbReference>
<feature type="region of interest" description="Disordered" evidence="8">
    <location>
        <begin position="232"/>
        <end position="252"/>
    </location>
</feature>